<reference evidence="4 5" key="1">
    <citation type="submission" date="2018-06" db="EMBL/GenBank/DDBJ databases">
        <authorList>
            <consortium name="Pathogen Informatics"/>
            <person name="Doyle S."/>
        </authorList>
    </citation>
    <scope>NUCLEOTIDE SEQUENCE [LARGE SCALE GENOMIC DNA]</scope>
    <source>
        <strain evidence="4 5">NCTC12112</strain>
    </source>
</reference>
<organism evidence="4 5">
    <name type="scientific">Fusobacterium ulcerans</name>
    <dbReference type="NCBI Taxonomy" id="861"/>
    <lineage>
        <taxon>Bacteria</taxon>
        <taxon>Fusobacteriati</taxon>
        <taxon>Fusobacteriota</taxon>
        <taxon>Fusobacteriia</taxon>
        <taxon>Fusobacteriales</taxon>
        <taxon>Fusobacteriaceae</taxon>
        <taxon>Fusobacterium</taxon>
    </lineage>
</organism>
<dbReference type="KEGG" id="ful:C4N20_11020"/>
<keyword evidence="1" id="KW-0677">Repeat</keyword>
<dbReference type="Pfam" id="PF12796">
    <property type="entry name" value="Ank_2"/>
    <property type="match status" value="1"/>
</dbReference>
<evidence type="ECO:0000256" key="1">
    <source>
        <dbReference type="ARBA" id="ARBA00022737"/>
    </source>
</evidence>
<feature type="repeat" description="ANK" evidence="3">
    <location>
        <begin position="63"/>
        <end position="95"/>
    </location>
</feature>
<dbReference type="Gene3D" id="1.25.40.20">
    <property type="entry name" value="Ankyrin repeat-containing domain"/>
    <property type="match status" value="1"/>
</dbReference>
<dbReference type="PANTHER" id="PTHR24171:SF9">
    <property type="entry name" value="ANKYRIN REPEAT DOMAIN-CONTAINING PROTEIN 39"/>
    <property type="match status" value="1"/>
</dbReference>
<name>A0AAX1TLS1_9FUSO</name>
<proteinExistence type="predicted"/>
<dbReference type="PANTHER" id="PTHR24171">
    <property type="entry name" value="ANKYRIN REPEAT DOMAIN-CONTAINING PROTEIN 39-RELATED"/>
    <property type="match status" value="1"/>
</dbReference>
<dbReference type="InterPro" id="IPR002110">
    <property type="entry name" value="Ankyrin_rpt"/>
</dbReference>
<dbReference type="SUPFAM" id="SSF48403">
    <property type="entry name" value="Ankyrin repeat"/>
    <property type="match status" value="1"/>
</dbReference>
<dbReference type="Proteomes" id="UP000249008">
    <property type="component" value="Chromosome 1"/>
</dbReference>
<sequence length="142" mass="15965">MELLQFLEENDLEAFKENLDMDSVEETDENGNTILHYCVEDGAYDFIDALVYCGADPNAKNKDGDTPMHIAAIKDLGKIMELLIEFGGEVNIKNNHQRTALNLATASKARSVLKVIENSGMDYSAMVGREKIAHHKRLEEEY</sequence>
<gene>
    <name evidence="4" type="ORF">NCTC12112_00760</name>
</gene>
<feature type="repeat" description="ANK" evidence="3">
    <location>
        <begin position="30"/>
        <end position="62"/>
    </location>
</feature>
<evidence type="ECO:0000256" key="3">
    <source>
        <dbReference type="PROSITE-ProRule" id="PRU00023"/>
    </source>
</evidence>
<keyword evidence="2 3" id="KW-0040">ANK repeat</keyword>
<dbReference type="PROSITE" id="PS50297">
    <property type="entry name" value="ANK_REP_REGION"/>
    <property type="match status" value="2"/>
</dbReference>
<dbReference type="RefSeq" id="WP_005976327.1">
    <property type="nucleotide sequence ID" value="NZ_BAABXY010000001.1"/>
</dbReference>
<dbReference type="SMART" id="SM00248">
    <property type="entry name" value="ANK"/>
    <property type="match status" value="3"/>
</dbReference>
<dbReference type="AlphaFoldDB" id="A0AAX1TLS1"/>
<dbReference type="InterPro" id="IPR036770">
    <property type="entry name" value="Ankyrin_rpt-contain_sf"/>
</dbReference>
<evidence type="ECO:0000313" key="4">
    <source>
        <dbReference type="EMBL" id="SQJ00480.1"/>
    </source>
</evidence>
<protein>
    <submittedName>
        <fullName evidence="4">Ribulose-5-phosphate 4-epimerase and related epimerases and aldolases</fullName>
    </submittedName>
</protein>
<accession>A0AAX1TLS1</accession>
<evidence type="ECO:0000313" key="5">
    <source>
        <dbReference type="Proteomes" id="UP000249008"/>
    </source>
</evidence>
<dbReference type="GeneID" id="78455346"/>
<evidence type="ECO:0000256" key="2">
    <source>
        <dbReference type="ARBA" id="ARBA00023043"/>
    </source>
</evidence>
<dbReference type="EMBL" id="LS483487">
    <property type="protein sequence ID" value="SQJ00480.1"/>
    <property type="molecule type" value="Genomic_DNA"/>
</dbReference>
<dbReference type="PROSITE" id="PS50088">
    <property type="entry name" value="ANK_REPEAT"/>
    <property type="match status" value="2"/>
</dbReference>